<accession>A0A165BDX4</accession>
<dbReference type="AlphaFoldDB" id="A0A165BDX4"/>
<organism evidence="3 5">
    <name type="scientific">Exidia glandulosa HHB12029</name>
    <dbReference type="NCBI Taxonomy" id="1314781"/>
    <lineage>
        <taxon>Eukaryota</taxon>
        <taxon>Fungi</taxon>
        <taxon>Dikarya</taxon>
        <taxon>Basidiomycota</taxon>
        <taxon>Agaricomycotina</taxon>
        <taxon>Agaricomycetes</taxon>
        <taxon>Auriculariales</taxon>
        <taxon>Exidiaceae</taxon>
        <taxon>Exidia</taxon>
    </lineage>
</organism>
<name>A0A165BDX4_EXIGL</name>
<evidence type="ECO:0000259" key="2">
    <source>
        <dbReference type="Pfam" id="PF20153"/>
    </source>
</evidence>
<gene>
    <name evidence="4" type="ORF">EXIGLDRAFT_568819</name>
    <name evidence="3" type="ORF">EXIGLDRAFT_592776</name>
</gene>
<sequence>WKVYRDEATQHDDAMLDGWHKTLDILLIFAGLFSAVVTAFVIESYRFLTVDFTEYTARALYTLAMASARNGSTPVTLPDPSIASVSTPSRWINGLWLLSLFLSLAVALLSILAKQW</sequence>
<dbReference type="Pfam" id="PF20153">
    <property type="entry name" value="DUF6535"/>
    <property type="match status" value="1"/>
</dbReference>
<keyword evidence="5" id="KW-1185">Reference proteome</keyword>
<feature type="transmembrane region" description="Helical" evidence="1">
    <location>
        <begin position="94"/>
        <end position="113"/>
    </location>
</feature>
<protein>
    <recommendedName>
        <fullName evidence="2">DUF6535 domain-containing protein</fullName>
    </recommendedName>
</protein>
<keyword evidence="1" id="KW-0812">Transmembrane</keyword>
<dbReference type="InterPro" id="IPR045338">
    <property type="entry name" value="DUF6535"/>
</dbReference>
<dbReference type="Proteomes" id="UP000077266">
    <property type="component" value="Unassembled WGS sequence"/>
</dbReference>
<evidence type="ECO:0000313" key="5">
    <source>
        <dbReference type="Proteomes" id="UP000077266"/>
    </source>
</evidence>
<reference evidence="3 5" key="1">
    <citation type="journal article" date="2016" name="Mol. Biol. Evol.">
        <title>Comparative Genomics of Early-Diverging Mushroom-Forming Fungi Provides Insights into the Origins of Lignocellulose Decay Capabilities.</title>
        <authorList>
            <person name="Nagy L.G."/>
            <person name="Riley R."/>
            <person name="Tritt A."/>
            <person name="Adam C."/>
            <person name="Daum C."/>
            <person name="Floudas D."/>
            <person name="Sun H."/>
            <person name="Yadav J.S."/>
            <person name="Pangilinan J."/>
            <person name="Larsson K.H."/>
            <person name="Matsuura K."/>
            <person name="Barry K."/>
            <person name="Labutti K."/>
            <person name="Kuo R."/>
            <person name="Ohm R.A."/>
            <person name="Bhattacharya S.S."/>
            <person name="Shirouzu T."/>
            <person name="Yoshinaga Y."/>
            <person name="Martin F.M."/>
            <person name="Grigoriev I.V."/>
            <person name="Hibbett D.S."/>
        </authorList>
    </citation>
    <scope>NUCLEOTIDE SEQUENCE [LARGE SCALE GENOMIC DNA]</scope>
    <source>
        <strain evidence="3 5">HHB12029</strain>
    </source>
</reference>
<feature type="non-terminal residue" evidence="3">
    <location>
        <position position="116"/>
    </location>
</feature>
<dbReference type="EMBL" id="KV426484">
    <property type="protein sequence ID" value="KZV80417.1"/>
    <property type="molecule type" value="Genomic_DNA"/>
</dbReference>
<evidence type="ECO:0000313" key="3">
    <source>
        <dbReference type="EMBL" id="KZV80417.1"/>
    </source>
</evidence>
<evidence type="ECO:0000313" key="4">
    <source>
        <dbReference type="EMBL" id="KZV87484.1"/>
    </source>
</evidence>
<feature type="non-terminal residue" evidence="3">
    <location>
        <position position="1"/>
    </location>
</feature>
<keyword evidence="1" id="KW-1133">Transmembrane helix</keyword>
<dbReference type="EMBL" id="KV426124">
    <property type="protein sequence ID" value="KZV87484.1"/>
    <property type="molecule type" value="Genomic_DNA"/>
</dbReference>
<proteinExistence type="predicted"/>
<dbReference type="OrthoDB" id="3221808at2759"/>
<evidence type="ECO:0000256" key="1">
    <source>
        <dbReference type="SAM" id="Phobius"/>
    </source>
</evidence>
<feature type="transmembrane region" description="Helical" evidence="1">
    <location>
        <begin position="25"/>
        <end position="42"/>
    </location>
</feature>
<keyword evidence="1" id="KW-0472">Membrane</keyword>
<feature type="domain" description="DUF6535" evidence="2">
    <location>
        <begin position="1"/>
        <end position="116"/>
    </location>
</feature>